<evidence type="ECO:0000256" key="5">
    <source>
        <dbReference type="ARBA" id="ARBA00023180"/>
    </source>
</evidence>
<keyword evidence="3" id="KW-0378">Hydrolase</keyword>
<proteinExistence type="predicted"/>
<dbReference type="SMART" id="SM00020">
    <property type="entry name" value="Tryp_SPc"/>
    <property type="match status" value="1"/>
</dbReference>
<dbReference type="PANTHER" id="PTHR24253">
    <property type="entry name" value="TRANSMEMBRANE PROTEASE SERINE"/>
    <property type="match status" value="1"/>
</dbReference>
<dbReference type="Proteomes" id="UP000308365">
    <property type="component" value="Unassembled WGS sequence"/>
</dbReference>
<keyword evidence="2" id="KW-0732">Signal</keyword>
<evidence type="ECO:0000256" key="3">
    <source>
        <dbReference type="ARBA" id="ARBA00022801"/>
    </source>
</evidence>
<dbReference type="Gene3D" id="2.40.10.10">
    <property type="entry name" value="Trypsin-like serine proteases"/>
    <property type="match status" value="2"/>
</dbReference>
<sequence>AGDFVGRGTQRAEAVAEPMASLGGPCSPLVWLLLFSAGSGRPQRAASRTPRRTSQALEGAQGAPGNPRSPGAPGAPKLVEFSCYRCSVMMGNRSVYGEISGLVVPISRVIVHPQFSTRGTVKYDLALLRLFYPVNFTGVIQPICIPEKTFQVEAGTRCWVTGWGKQQEFSETVRQEVTLGRGRQPYPRSSPFVSVFLWEMDQYIIYYEECNGMIQKAMPADKEVVLEGVLCGYNSIGNDSCQLSSWVSGHLCVEGDSGDPLVCQYNTTWVQIGIVSWGVSCGPKISPGVYTDTAFYTKWLVAVVNQATSLYPVVLLILLVCLVLPLGILATLLTLALPLTSHFYSMPFPQFRLGSTDPAEIHMTESGSRKGTLEVSWPGDPGTCLIHTYTLAVLCLPGRSG</sequence>
<keyword evidence="5" id="KW-0325">Glycoprotein</keyword>
<gene>
    <name evidence="9" type="ORF">EI555_015994</name>
</gene>
<dbReference type="PANTHER" id="PTHR24253:SF159">
    <property type="entry name" value="SERINE PROTEASE 42"/>
    <property type="match status" value="1"/>
</dbReference>
<keyword evidence="7" id="KW-0472">Membrane</keyword>
<dbReference type="EMBL" id="RWIC01000918">
    <property type="protein sequence ID" value="TKC39025.1"/>
    <property type="molecule type" value="Genomic_DNA"/>
</dbReference>
<evidence type="ECO:0000256" key="2">
    <source>
        <dbReference type="ARBA" id="ARBA00022729"/>
    </source>
</evidence>
<keyword evidence="7" id="KW-1133">Transmembrane helix</keyword>
<dbReference type="SUPFAM" id="SSF50494">
    <property type="entry name" value="Trypsin-like serine proteases"/>
    <property type="match status" value="1"/>
</dbReference>
<feature type="non-terminal residue" evidence="9">
    <location>
        <position position="1"/>
    </location>
</feature>
<dbReference type="Pfam" id="PF00089">
    <property type="entry name" value="Trypsin"/>
    <property type="match status" value="2"/>
</dbReference>
<dbReference type="PROSITE" id="PS50240">
    <property type="entry name" value="TRYPSIN_DOM"/>
    <property type="match status" value="1"/>
</dbReference>
<keyword evidence="7" id="KW-0812">Transmembrane</keyword>
<protein>
    <recommendedName>
        <fullName evidence="8">Peptidase S1 domain-containing protein</fullName>
    </recommendedName>
</protein>
<keyword evidence="4" id="KW-1015">Disulfide bond</keyword>
<dbReference type="InterPro" id="IPR043504">
    <property type="entry name" value="Peptidase_S1_PA_chymotrypsin"/>
</dbReference>
<comment type="caution">
    <text evidence="9">The sequence shown here is derived from an EMBL/GenBank/DDBJ whole genome shotgun (WGS) entry which is preliminary data.</text>
</comment>
<dbReference type="GO" id="GO:0004252">
    <property type="term" value="F:serine-type endopeptidase activity"/>
    <property type="evidence" value="ECO:0007669"/>
    <property type="project" value="InterPro"/>
</dbReference>
<organism evidence="9 10">
    <name type="scientific">Monodon monoceros</name>
    <name type="common">Narwhal</name>
    <name type="synonym">Ceratodon monodon</name>
    <dbReference type="NCBI Taxonomy" id="40151"/>
    <lineage>
        <taxon>Eukaryota</taxon>
        <taxon>Metazoa</taxon>
        <taxon>Chordata</taxon>
        <taxon>Craniata</taxon>
        <taxon>Vertebrata</taxon>
        <taxon>Euteleostomi</taxon>
        <taxon>Mammalia</taxon>
        <taxon>Eutheria</taxon>
        <taxon>Laurasiatheria</taxon>
        <taxon>Artiodactyla</taxon>
        <taxon>Whippomorpha</taxon>
        <taxon>Cetacea</taxon>
        <taxon>Odontoceti</taxon>
        <taxon>Monodontidae</taxon>
        <taxon>Monodon</taxon>
    </lineage>
</organism>
<feature type="domain" description="Peptidase S1" evidence="8">
    <location>
        <begin position="21"/>
        <end position="305"/>
    </location>
</feature>
<dbReference type="CDD" id="cd00190">
    <property type="entry name" value="Tryp_SPc"/>
    <property type="match status" value="1"/>
</dbReference>
<evidence type="ECO:0000259" key="8">
    <source>
        <dbReference type="PROSITE" id="PS50240"/>
    </source>
</evidence>
<evidence type="ECO:0000256" key="7">
    <source>
        <dbReference type="SAM" id="Phobius"/>
    </source>
</evidence>
<evidence type="ECO:0000313" key="9">
    <source>
        <dbReference type="EMBL" id="TKC39025.1"/>
    </source>
</evidence>
<dbReference type="InterPro" id="IPR009003">
    <property type="entry name" value="Peptidase_S1_PA"/>
</dbReference>
<reference evidence="10" key="1">
    <citation type="journal article" date="2019" name="IScience">
        <title>Narwhal Genome Reveals Long-Term Low Genetic Diversity despite Current Large Abundance Size.</title>
        <authorList>
            <person name="Westbury M.V."/>
            <person name="Petersen B."/>
            <person name="Garde E."/>
            <person name="Heide-Jorgensen M.P."/>
            <person name="Lorenzen E.D."/>
        </authorList>
    </citation>
    <scope>NUCLEOTIDE SEQUENCE [LARGE SCALE GENOMIC DNA]</scope>
</reference>
<accession>A0A4U1ER07</accession>
<evidence type="ECO:0000256" key="4">
    <source>
        <dbReference type="ARBA" id="ARBA00023157"/>
    </source>
</evidence>
<dbReference type="AlphaFoldDB" id="A0A4U1ER07"/>
<keyword evidence="1" id="KW-0645">Protease</keyword>
<evidence type="ECO:0000256" key="6">
    <source>
        <dbReference type="SAM" id="MobiDB-lite"/>
    </source>
</evidence>
<evidence type="ECO:0000256" key="1">
    <source>
        <dbReference type="ARBA" id="ARBA00022670"/>
    </source>
</evidence>
<feature type="region of interest" description="Disordered" evidence="6">
    <location>
        <begin position="42"/>
        <end position="73"/>
    </location>
</feature>
<dbReference type="InterPro" id="IPR001254">
    <property type="entry name" value="Trypsin_dom"/>
</dbReference>
<evidence type="ECO:0000313" key="10">
    <source>
        <dbReference type="Proteomes" id="UP000308365"/>
    </source>
</evidence>
<name>A0A4U1ER07_MONMO</name>
<dbReference type="GO" id="GO:0006508">
    <property type="term" value="P:proteolysis"/>
    <property type="evidence" value="ECO:0007669"/>
    <property type="project" value="UniProtKB-KW"/>
</dbReference>
<feature type="transmembrane region" description="Helical" evidence="7">
    <location>
        <begin position="310"/>
        <end position="337"/>
    </location>
</feature>